<evidence type="ECO:0000256" key="1">
    <source>
        <dbReference type="ARBA" id="ARBA00004370"/>
    </source>
</evidence>
<evidence type="ECO:0000313" key="6">
    <source>
        <dbReference type="EMBL" id="MBU9736193.1"/>
    </source>
</evidence>
<gene>
    <name evidence="6" type="ORF">KTH89_06555</name>
</gene>
<sequence>MKAIVKRRTLRKNLFWSFALIVILIAGLYLLLFFGRDYKSSKTRYLKDWERLVSQIASQTDDYFTSMNNITVQLVYSNIIYESLAAANADTNSSNFFDDNSQIKKNCSLIMSAYSSITNQASRVSIFGMRGDYCSVGSSRRNLRTSDILQLDILKASDEKGGALCIRGPFPDPLSENRNDGRYIYSASRIMKYGYASYGYVEVQQPYEALHRICSVSPDMQVFVYDDSGNMLYPLRTPAQNSSEQDLLRLQNVKQHLTHADSCLIRADDEILGGAKLKNNLILVAAEKQSVLYSNLYQVRNTTVFFTLIVCFLCILIVYSVSGYTAQSVEKLTSAVKKINFQDYTLPISPEECTTDETRQLAEATGHMLQKLKQFATLTSEAQARELQATIAALQSQINPHFMNNTLAAISSSAMESGNMNVVYMCSHLSRMLLYTLDGEQEATLDSEVEYTRHYLELMRYRYGGGLKYDIEIPPAILSVRIPRLILQPLVENCIYHGFDCDRELRVIQIKGEQKDRTWTVRVIDNGCGFSREALQKITADQEKIRGLLDSGRSSFMRSEELGVLNTFSRLYIRQKEHTVFEIHSSTAGATVIIGGQIHD</sequence>
<dbReference type="InterPro" id="IPR036890">
    <property type="entry name" value="HATPase_C_sf"/>
</dbReference>
<keyword evidence="7" id="KW-1185">Reference proteome</keyword>
<keyword evidence="4" id="KW-0472">Membrane</keyword>
<proteinExistence type="predicted"/>
<dbReference type="PANTHER" id="PTHR34220">
    <property type="entry name" value="SENSOR HISTIDINE KINASE YPDA"/>
    <property type="match status" value="1"/>
</dbReference>
<dbReference type="GO" id="GO:0016020">
    <property type="term" value="C:membrane"/>
    <property type="evidence" value="ECO:0007669"/>
    <property type="project" value="UniProtKB-SubCell"/>
</dbReference>
<dbReference type="SUPFAM" id="SSF55874">
    <property type="entry name" value="ATPase domain of HSP90 chaperone/DNA topoisomerase II/histidine kinase"/>
    <property type="match status" value="1"/>
</dbReference>
<dbReference type="Proteomes" id="UP000712157">
    <property type="component" value="Unassembled WGS sequence"/>
</dbReference>
<feature type="domain" description="HAMP" evidence="5">
    <location>
        <begin position="323"/>
        <end position="377"/>
    </location>
</feature>
<dbReference type="InterPro" id="IPR050640">
    <property type="entry name" value="Bact_2-comp_sensor_kinase"/>
</dbReference>
<dbReference type="InterPro" id="IPR003660">
    <property type="entry name" value="HAMP_dom"/>
</dbReference>
<organism evidence="6 7">
    <name type="scientific">Diplocloster agilis</name>
    <dbReference type="NCBI Taxonomy" id="2850323"/>
    <lineage>
        <taxon>Bacteria</taxon>
        <taxon>Bacillati</taxon>
        <taxon>Bacillota</taxon>
        <taxon>Clostridia</taxon>
        <taxon>Lachnospirales</taxon>
        <taxon>Lachnospiraceae</taxon>
        <taxon>Diplocloster</taxon>
    </lineage>
</organism>
<dbReference type="PANTHER" id="PTHR34220:SF9">
    <property type="entry name" value="SIGNAL TRANSDUCTION HISTIDINE KINASE INTERNAL REGION DOMAIN-CONTAINING PROTEIN"/>
    <property type="match status" value="1"/>
</dbReference>
<protein>
    <submittedName>
        <fullName evidence="6">Histidine kinase</fullName>
    </submittedName>
</protein>
<keyword evidence="3" id="KW-0808">Transferase</keyword>
<evidence type="ECO:0000259" key="5">
    <source>
        <dbReference type="PROSITE" id="PS50885"/>
    </source>
</evidence>
<keyword evidence="4" id="KW-1133">Transmembrane helix</keyword>
<dbReference type="GO" id="GO:0000155">
    <property type="term" value="F:phosphorelay sensor kinase activity"/>
    <property type="evidence" value="ECO:0007669"/>
    <property type="project" value="InterPro"/>
</dbReference>
<feature type="transmembrane region" description="Helical" evidence="4">
    <location>
        <begin position="14"/>
        <end position="34"/>
    </location>
</feature>
<accession>A0A949JW05</accession>
<dbReference type="AlphaFoldDB" id="A0A949JW05"/>
<evidence type="ECO:0000256" key="3">
    <source>
        <dbReference type="ARBA" id="ARBA00022679"/>
    </source>
</evidence>
<feature type="transmembrane region" description="Helical" evidence="4">
    <location>
        <begin position="304"/>
        <end position="324"/>
    </location>
</feature>
<evidence type="ECO:0000256" key="2">
    <source>
        <dbReference type="ARBA" id="ARBA00022553"/>
    </source>
</evidence>
<comment type="subcellular location">
    <subcellularLocation>
        <location evidence="1">Membrane</location>
    </subcellularLocation>
</comment>
<keyword evidence="4" id="KW-0812">Transmembrane</keyword>
<evidence type="ECO:0000313" key="7">
    <source>
        <dbReference type="Proteomes" id="UP000712157"/>
    </source>
</evidence>
<keyword evidence="6" id="KW-0418">Kinase</keyword>
<reference evidence="6" key="1">
    <citation type="submission" date="2021-06" db="EMBL/GenBank/DDBJ databases">
        <title>Description of novel taxa of the family Lachnospiraceae.</title>
        <authorList>
            <person name="Chaplin A.V."/>
            <person name="Sokolova S.R."/>
            <person name="Pikina A.P."/>
            <person name="Korzhanova M."/>
            <person name="Belova V."/>
            <person name="Korostin D."/>
            <person name="Efimov B.A."/>
        </authorList>
    </citation>
    <scope>NUCLEOTIDE SEQUENCE</scope>
    <source>
        <strain evidence="6">ASD5720</strain>
    </source>
</reference>
<dbReference type="Pfam" id="PF06580">
    <property type="entry name" value="His_kinase"/>
    <property type="match status" value="1"/>
</dbReference>
<dbReference type="PROSITE" id="PS50885">
    <property type="entry name" value="HAMP"/>
    <property type="match status" value="1"/>
</dbReference>
<comment type="caution">
    <text evidence="6">The sequence shown here is derived from an EMBL/GenBank/DDBJ whole genome shotgun (WGS) entry which is preliminary data.</text>
</comment>
<dbReference type="Gene3D" id="3.30.565.10">
    <property type="entry name" value="Histidine kinase-like ATPase, C-terminal domain"/>
    <property type="match status" value="1"/>
</dbReference>
<dbReference type="RefSeq" id="WP_238721110.1">
    <property type="nucleotide sequence ID" value="NZ_JAHQCW010000007.1"/>
</dbReference>
<dbReference type="EMBL" id="JAHQCW010000007">
    <property type="protein sequence ID" value="MBU9736193.1"/>
    <property type="molecule type" value="Genomic_DNA"/>
</dbReference>
<keyword evidence="2" id="KW-0597">Phosphoprotein</keyword>
<dbReference type="Gene3D" id="6.10.340.10">
    <property type="match status" value="1"/>
</dbReference>
<evidence type="ECO:0000256" key="4">
    <source>
        <dbReference type="SAM" id="Phobius"/>
    </source>
</evidence>
<name>A0A949JW05_9FIRM</name>
<dbReference type="InterPro" id="IPR010559">
    <property type="entry name" value="Sig_transdc_His_kin_internal"/>
</dbReference>